<evidence type="ECO:0000256" key="3">
    <source>
        <dbReference type="ARBA" id="ARBA00012944"/>
    </source>
</evidence>
<evidence type="ECO:0000256" key="16">
    <source>
        <dbReference type="RuleBase" id="RU003297"/>
    </source>
</evidence>
<keyword evidence="13 16" id="KW-0496">Mitochondrion</keyword>
<dbReference type="EMBL" id="KY230382">
    <property type="protein sequence ID" value="ATI24694.1"/>
    <property type="molecule type" value="Genomic_DNA"/>
</dbReference>
<dbReference type="GO" id="GO:0042773">
    <property type="term" value="P:ATP synthesis coupled electron transport"/>
    <property type="evidence" value="ECO:0007669"/>
    <property type="project" value="InterPro"/>
</dbReference>
<feature type="transmembrane region" description="Helical" evidence="16">
    <location>
        <begin position="287"/>
        <end position="312"/>
    </location>
</feature>
<keyword evidence="8" id="KW-1278">Translocase</keyword>
<dbReference type="Pfam" id="PF00361">
    <property type="entry name" value="Proton_antipo_M"/>
    <property type="match status" value="1"/>
</dbReference>
<feature type="transmembrane region" description="Helical" evidence="16">
    <location>
        <begin position="421"/>
        <end position="439"/>
    </location>
</feature>
<feature type="transmembrane region" description="Helical" evidence="16">
    <location>
        <begin position="365"/>
        <end position="386"/>
    </location>
</feature>
<feature type="transmembrane region" description="Helical" evidence="16">
    <location>
        <begin position="81"/>
        <end position="97"/>
    </location>
</feature>
<protein>
    <recommendedName>
        <fullName evidence="4 16">NADH-ubiquinone oxidoreductase chain 4</fullName>
        <ecNumber evidence="3 16">7.1.1.2</ecNumber>
    </recommendedName>
</protein>
<evidence type="ECO:0000256" key="4">
    <source>
        <dbReference type="ARBA" id="ARBA00021006"/>
    </source>
</evidence>
<keyword evidence="7 16" id="KW-0812">Transmembrane</keyword>
<keyword evidence="10 16" id="KW-1133">Transmembrane helix</keyword>
<dbReference type="PANTHER" id="PTHR43507:SF20">
    <property type="entry name" value="NADH-UBIQUINONE OXIDOREDUCTASE CHAIN 4"/>
    <property type="match status" value="1"/>
</dbReference>
<evidence type="ECO:0000256" key="10">
    <source>
        <dbReference type="ARBA" id="ARBA00022989"/>
    </source>
</evidence>
<keyword evidence="11 16" id="KW-0520">NAD</keyword>
<gene>
    <name evidence="19" type="primary">nad4</name>
</gene>
<feature type="signal peptide" evidence="17">
    <location>
        <begin position="1"/>
        <end position="20"/>
    </location>
</feature>
<evidence type="ECO:0000256" key="2">
    <source>
        <dbReference type="ARBA" id="ARBA00009025"/>
    </source>
</evidence>
<comment type="subcellular location">
    <subcellularLocation>
        <location evidence="1 16">Mitochondrion membrane</location>
        <topology evidence="1 16">Multi-pass membrane protein</topology>
    </subcellularLocation>
</comment>
<evidence type="ECO:0000256" key="15">
    <source>
        <dbReference type="ARBA" id="ARBA00049551"/>
    </source>
</evidence>
<dbReference type="AlphaFoldDB" id="A0A8J9QWM0"/>
<sequence>MFSWLAGMFSLLLLSNCVSSLVVLSLAIPGYMMYSYKTSTYVEDIMCCMNEMNGMLMFMTISLAVLIYLSSAYFNTSSYNLVFFLLIMAIMLCFSSSGLLGFYIFFEISLLPILVMIISWGYQPERMQAGLYMIFYTVFGSLPLFFLILWLGQTLGTSSLYLMWNMQFAKMPWLFYVGFLAFLIKLPMWSLHVWLPKAHVEAPLGGSMILAGALLKLGGYGLYIYNMIGVAPMFNISSIAWSFLAMWGGLCASLMCLNQSDVKGMIAYSSIVHMSLVVMGILSNTAWGIFCALITMVAHGWTSSALFLCAFITYEKVGSRSFNYTKGILNAYPALSLFWFLYSMVNMAVPPTINLLGELAAVPVALWFSLFMLFVLILIMFMSVTYNMYMYVKINHSFMSPVIVCSQGISARWFLTLFSHLIPLSMLFALDMMSLYTGICM</sequence>
<dbReference type="GO" id="GO:0003954">
    <property type="term" value="F:NADH dehydrogenase activity"/>
    <property type="evidence" value="ECO:0007669"/>
    <property type="project" value="TreeGrafter"/>
</dbReference>
<feature type="transmembrane region" description="Helical" evidence="16">
    <location>
        <begin position="324"/>
        <end position="345"/>
    </location>
</feature>
<evidence type="ECO:0000256" key="14">
    <source>
        <dbReference type="ARBA" id="ARBA00023136"/>
    </source>
</evidence>
<name>A0A8J9QWM0_9EUPU</name>
<organism evidence="19">
    <name type="scientific">Karaftohelix adamsi</name>
    <dbReference type="NCBI Taxonomy" id="2013957"/>
    <lineage>
        <taxon>Eukaryota</taxon>
        <taxon>Metazoa</taxon>
        <taxon>Spiralia</taxon>
        <taxon>Lophotrochozoa</taxon>
        <taxon>Mollusca</taxon>
        <taxon>Gastropoda</taxon>
        <taxon>Heterobranchia</taxon>
        <taxon>Euthyneura</taxon>
        <taxon>Panpulmonata</taxon>
        <taxon>Eupulmonata</taxon>
        <taxon>Stylommatophora</taxon>
        <taxon>Helicina</taxon>
        <taxon>Camaenoidea</taxon>
        <taxon>Camaenidae</taxon>
        <taxon>Karaftohelix</taxon>
    </lineage>
</organism>
<evidence type="ECO:0000256" key="5">
    <source>
        <dbReference type="ARBA" id="ARBA00022448"/>
    </source>
</evidence>
<evidence type="ECO:0000256" key="8">
    <source>
        <dbReference type="ARBA" id="ARBA00022967"/>
    </source>
</evidence>
<feature type="transmembrane region" description="Helical" evidence="16">
    <location>
        <begin position="129"/>
        <end position="153"/>
    </location>
</feature>
<dbReference type="EC" id="7.1.1.2" evidence="3 16"/>
<feature type="transmembrane region" description="Helical" evidence="16">
    <location>
        <begin position="207"/>
        <end position="226"/>
    </location>
</feature>
<keyword evidence="14 16" id="KW-0472">Membrane</keyword>
<feature type="chain" id="PRO_5035419791" description="NADH-ubiquinone oxidoreductase chain 4" evidence="17">
    <location>
        <begin position="21"/>
        <end position="441"/>
    </location>
</feature>
<evidence type="ECO:0000259" key="18">
    <source>
        <dbReference type="Pfam" id="PF00361"/>
    </source>
</evidence>
<evidence type="ECO:0000256" key="1">
    <source>
        <dbReference type="ARBA" id="ARBA00004225"/>
    </source>
</evidence>
<dbReference type="GO" id="GO:0008137">
    <property type="term" value="F:NADH dehydrogenase (ubiquinone) activity"/>
    <property type="evidence" value="ECO:0007669"/>
    <property type="project" value="UniProtKB-UniRule"/>
</dbReference>
<dbReference type="InterPro" id="IPR003918">
    <property type="entry name" value="NADH_UbQ_OxRdtase"/>
</dbReference>
<evidence type="ECO:0000256" key="17">
    <source>
        <dbReference type="SAM" id="SignalP"/>
    </source>
</evidence>
<dbReference type="GO" id="GO:0015990">
    <property type="term" value="P:electron transport coupled proton transport"/>
    <property type="evidence" value="ECO:0007669"/>
    <property type="project" value="TreeGrafter"/>
</dbReference>
<evidence type="ECO:0000256" key="13">
    <source>
        <dbReference type="ARBA" id="ARBA00023128"/>
    </source>
</evidence>
<feature type="transmembrane region" description="Helical" evidence="16">
    <location>
        <begin position="264"/>
        <end position="281"/>
    </location>
</feature>
<evidence type="ECO:0000256" key="11">
    <source>
        <dbReference type="ARBA" id="ARBA00023027"/>
    </source>
</evidence>
<evidence type="ECO:0000313" key="19">
    <source>
        <dbReference type="EMBL" id="ATI24694.1"/>
    </source>
</evidence>
<keyword evidence="17" id="KW-0732">Signal</keyword>
<comment type="function">
    <text evidence="16">Core subunit of the mitochondrial membrane respiratory chain NADH dehydrogenase (Complex I) which catalyzes electron transfer from NADH through the respiratory chain, using ubiquinone as an electron acceptor. Essential for the catalytic activity and assembly of complex I.</text>
</comment>
<evidence type="ECO:0000256" key="7">
    <source>
        <dbReference type="ARBA" id="ARBA00022692"/>
    </source>
</evidence>
<dbReference type="GO" id="GO:0048039">
    <property type="term" value="F:ubiquinone binding"/>
    <property type="evidence" value="ECO:0007669"/>
    <property type="project" value="TreeGrafter"/>
</dbReference>
<accession>A0A8J9QWM0</accession>
<keyword evidence="9 16" id="KW-0249">Electron transport</keyword>
<evidence type="ECO:0000256" key="6">
    <source>
        <dbReference type="ARBA" id="ARBA00022660"/>
    </source>
</evidence>
<comment type="catalytic activity">
    <reaction evidence="15 16">
        <text>a ubiquinone + NADH + 5 H(+)(in) = a ubiquinol + NAD(+) + 4 H(+)(out)</text>
        <dbReference type="Rhea" id="RHEA:29091"/>
        <dbReference type="Rhea" id="RHEA-COMP:9565"/>
        <dbReference type="Rhea" id="RHEA-COMP:9566"/>
        <dbReference type="ChEBI" id="CHEBI:15378"/>
        <dbReference type="ChEBI" id="CHEBI:16389"/>
        <dbReference type="ChEBI" id="CHEBI:17976"/>
        <dbReference type="ChEBI" id="CHEBI:57540"/>
        <dbReference type="ChEBI" id="CHEBI:57945"/>
        <dbReference type="EC" id="7.1.1.2"/>
    </reaction>
</comment>
<keyword evidence="5 16" id="KW-0813">Transport</keyword>
<keyword evidence="6 16" id="KW-0679">Respiratory chain</keyword>
<feature type="domain" description="NADH:quinone oxidoreductase/Mrp antiporter transmembrane" evidence="18">
    <location>
        <begin position="97"/>
        <end position="377"/>
    </location>
</feature>
<feature type="transmembrane region" description="Helical" evidence="16">
    <location>
        <begin position="238"/>
        <end position="257"/>
    </location>
</feature>
<dbReference type="InterPro" id="IPR001750">
    <property type="entry name" value="ND/Mrp_TM"/>
</dbReference>
<feature type="transmembrane region" description="Helical" evidence="16">
    <location>
        <begin position="173"/>
        <end position="195"/>
    </location>
</feature>
<feature type="transmembrane region" description="Helical" evidence="16">
    <location>
        <begin position="55"/>
        <end position="74"/>
    </location>
</feature>
<proteinExistence type="inferred from homology"/>
<dbReference type="PRINTS" id="PR01437">
    <property type="entry name" value="NUOXDRDTASE4"/>
</dbReference>
<geneLocation type="mitochondrion" evidence="19"/>
<reference evidence="19" key="1">
    <citation type="submission" date="2016-11" db="EMBL/GenBank/DDBJ databases">
        <title>Complete mitochondrial genome of Karaftohelix adamsi.</title>
        <authorList>
            <person name="Choi E.H."/>
            <person name="Jang K.H."/>
            <person name="Hwang U.W."/>
        </authorList>
    </citation>
    <scope>NUCLEOTIDE SEQUENCE</scope>
</reference>
<dbReference type="PANTHER" id="PTHR43507">
    <property type="entry name" value="NADH-UBIQUINONE OXIDOREDUCTASE CHAIN 4"/>
    <property type="match status" value="1"/>
</dbReference>
<comment type="similarity">
    <text evidence="2 16">Belongs to the complex I subunit 4 family.</text>
</comment>
<feature type="transmembrane region" description="Helical" evidence="16">
    <location>
        <begin position="103"/>
        <end position="122"/>
    </location>
</feature>
<evidence type="ECO:0000256" key="9">
    <source>
        <dbReference type="ARBA" id="ARBA00022982"/>
    </source>
</evidence>
<evidence type="ECO:0000256" key="12">
    <source>
        <dbReference type="ARBA" id="ARBA00023075"/>
    </source>
</evidence>
<dbReference type="GO" id="GO:0031966">
    <property type="term" value="C:mitochondrial membrane"/>
    <property type="evidence" value="ECO:0007669"/>
    <property type="project" value="UniProtKB-SubCell"/>
</dbReference>
<keyword evidence="12 16" id="KW-0830">Ubiquinone</keyword>